<dbReference type="PANTHER" id="PTHR47966">
    <property type="entry name" value="BETA-SITE APP-CLEAVING ENZYME, ISOFORM A-RELATED"/>
    <property type="match status" value="1"/>
</dbReference>
<proteinExistence type="inferred from homology"/>
<dbReference type="PRINTS" id="PR00792">
    <property type="entry name" value="PEPSIN"/>
</dbReference>
<evidence type="ECO:0000256" key="3">
    <source>
        <dbReference type="PIRSR" id="PIRSR601461-1"/>
    </source>
</evidence>
<name>A0A7H8QH52_TALRU</name>
<reference evidence="7" key="1">
    <citation type="submission" date="2020-06" db="EMBL/GenBank/DDBJ databases">
        <title>A chromosome-scale genome assembly of Talaromyces rugulosus W13939.</title>
        <authorList>
            <person name="Wang B."/>
            <person name="Guo L."/>
            <person name="Ye K."/>
            <person name="Wang L."/>
        </authorList>
    </citation>
    <scope>NUCLEOTIDE SEQUENCE [LARGE SCALE GENOMIC DNA]</scope>
    <source>
        <strain evidence="7">W13939</strain>
    </source>
</reference>
<accession>A0A7H8QH52</accession>
<feature type="active site" evidence="3">
    <location>
        <position position="78"/>
    </location>
</feature>
<evidence type="ECO:0000313" key="7">
    <source>
        <dbReference type="Proteomes" id="UP000509510"/>
    </source>
</evidence>
<dbReference type="Proteomes" id="UP000509510">
    <property type="component" value="Chromosome I"/>
</dbReference>
<dbReference type="CDD" id="cd05471">
    <property type="entry name" value="pepsin_like"/>
    <property type="match status" value="1"/>
</dbReference>
<dbReference type="SUPFAM" id="SSF50630">
    <property type="entry name" value="Acid proteases"/>
    <property type="match status" value="1"/>
</dbReference>
<dbReference type="PROSITE" id="PS51767">
    <property type="entry name" value="PEPTIDASE_A1"/>
    <property type="match status" value="1"/>
</dbReference>
<feature type="signal peptide" evidence="4">
    <location>
        <begin position="1"/>
        <end position="19"/>
    </location>
</feature>
<dbReference type="EMBL" id="CP055898">
    <property type="protein sequence ID" value="QKX53284.1"/>
    <property type="molecule type" value="Genomic_DNA"/>
</dbReference>
<organism evidence="6 7">
    <name type="scientific">Talaromyces rugulosus</name>
    <name type="common">Penicillium rugulosum</name>
    <dbReference type="NCBI Taxonomy" id="121627"/>
    <lineage>
        <taxon>Eukaryota</taxon>
        <taxon>Fungi</taxon>
        <taxon>Dikarya</taxon>
        <taxon>Ascomycota</taxon>
        <taxon>Pezizomycotina</taxon>
        <taxon>Eurotiomycetes</taxon>
        <taxon>Eurotiomycetidae</taxon>
        <taxon>Eurotiales</taxon>
        <taxon>Trichocomaceae</taxon>
        <taxon>Talaromyces</taxon>
        <taxon>Talaromyces sect. Islandici</taxon>
    </lineage>
</organism>
<dbReference type="KEGG" id="trg:TRUGW13939_00362"/>
<evidence type="ECO:0000256" key="4">
    <source>
        <dbReference type="SAM" id="SignalP"/>
    </source>
</evidence>
<evidence type="ECO:0000313" key="6">
    <source>
        <dbReference type="EMBL" id="QKX53284.1"/>
    </source>
</evidence>
<evidence type="ECO:0000256" key="1">
    <source>
        <dbReference type="ARBA" id="ARBA00007447"/>
    </source>
</evidence>
<gene>
    <name evidence="6" type="ORF">TRUGW13939_00362</name>
</gene>
<keyword evidence="2" id="KW-0378">Hydrolase</keyword>
<feature type="active site" evidence="3">
    <location>
        <position position="298"/>
    </location>
</feature>
<dbReference type="GO" id="GO:0006508">
    <property type="term" value="P:proteolysis"/>
    <property type="evidence" value="ECO:0007669"/>
    <property type="project" value="InterPro"/>
</dbReference>
<dbReference type="OrthoDB" id="771136at2759"/>
<keyword evidence="7" id="KW-1185">Reference proteome</keyword>
<feature type="chain" id="PRO_5028859732" description="Peptidase A1 domain-containing protein" evidence="4">
    <location>
        <begin position="20"/>
        <end position="432"/>
    </location>
</feature>
<dbReference type="InterPro" id="IPR033121">
    <property type="entry name" value="PEPTIDASE_A1"/>
</dbReference>
<dbReference type="GeneID" id="55987875"/>
<dbReference type="InterPro" id="IPR034164">
    <property type="entry name" value="Pepsin-like_dom"/>
</dbReference>
<dbReference type="InterPro" id="IPR021109">
    <property type="entry name" value="Peptidase_aspartic_dom_sf"/>
</dbReference>
<dbReference type="PANTHER" id="PTHR47966:SF51">
    <property type="entry name" value="BETA-SITE APP-CLEAVING ENZYME, ISOFORM A-RELATED"/>
    <property type="match status" value="1"/>
</dbReference>
<dbReference type="RefSeq" id="XP_035339463.1">
    <property type="nucleotide sequence ID" value="XM_035483570.1"/>
</dbReference>
<dbReference type="Pfam" id="PF00026">
    <property type="entry name" value="Asp"/>
    <property type="match status" value="1"/>
</dbReference>
<comment type="similarity">
    <text evidence="1">Belongs to the peptidase A1 family.</text>
</comment>
<evidence type="ECO:0000256" key="2">
    <source>
        <dbReference type="ARBA" id="ARBA00022801"/>
    </source>
</evidence>
<dbReference type="AlphaFoldDB" id="A0A7H8QH52"/>
<dbReference type="GO" id="GO:0004190">
    <property type="term" value="F:aspartic-type endopeptidase activity"/>
    <property type="evidence" value="ECO:0007669"/>
    <property type="project" value="InterPro"/>
</dbReference>
<sequence>MKTVASFIGFLSLAPHVAPYPGSIKLGSRAVQRTQPSRSNNGQAVEVSLTDWIANTDLQWYSTIEVGTPPQTFTIMYDTGSTGLVLPDKGCTSCGNGNLFDPARSTSFSSLPNAGVYTLLDYSTAATSVPVIAGNNSANCTYVTDVVTLHGLKSPEQTFALCNLYPSSFENVPMDGILGLGISPQASSDNSTTPSFWSWYNSGLLPEPIFSFDLIPGSEMGAELTLGRIDHSKYTGEIAYINLDQKATSESQLYIVDLTTLFVDDKKVLVTGNYSSNNSSGGGCQAPAPFKPGIAALDTGTAFLQAPDKQIAAEIYAQIAPEITEIDPNGAWGAPCAVLDAVAPELLTFSINNGTGSYFNLTLTRNFFNLGEYPGQPGICQAVFNHPIIPIADPLGEGRPVWILGSPLLKEYYTVWDGLNLNVGFAKLVHRW</sequence>
<feature type="domain" description="Peptidase A1" evidence="5">
    <location>
        <begin position="60"/>
        <end position="426"/>
    </location>
</feature>
<protein>
    <recommendedName>
        <fullName evidence="5">Peptidase A1 domain-containing protein</fullName>
    </recommendedName>
</protein>
<dbReference type="GO" id="GO:0000324">
    <property type="term" value="C:fungal-type vacuole"/>
    <property type="evidence" value="ECO:0007669"/>
    <property type="project" value="TreeGrafter"/>
</dbReference>
<dbReference type="InterPro" id="IPR001461">
    <property type="entry name" value="Aspartic_peptidase_A1"/>
</dbReference>
<keyword evidence="4" id="KW-0732">Signal</keyword>
<dbReference type="Gene3D" id="2.40.70.10">
    <property type="entry name" value="Acid Proteases"/>
    <property type="match status" value="2"/>
</dbReference>
<evidence type="ECO:0000259" key="5">
    <source>
        <dbReference type="PROSITE" id="PS51767"/>
    </source>
</evidence>